<name>A0A644ZNZ8_9ZZZZ</name>
<dbReference type="AlphaFoldDB" id="A0A644ZNZ8"/>
<reference evidence="2" key="1">
    <citation type="submission" date="2019-08" db="EMBL/GenBank/DDBJ databases">
        <authorList>
            <person name="Kucharzyk K."/>
            <person name="Murdoch R.W."/>
            <person name="Higgins S."/>
            <person name="Loffler F."/>
        </authorList>
    </citation>
    <scope>NUCLEOTIDE SEQUENCE</scope>
</reference>
<feature type="region of interest" description="Disordered" evidence="1">
    <location>
        <begin position="1"/>
        <end position="20"/>
    </location>
</feature>
<organism evidence="2">
    <name type="scientific">bioreactor metagenome</name>
    <dbReference type="NCBI Taxonomy" id="1076179"/>
    <lineage>
        <taxon>unclassified sequences</taxon>
        <taxon>metagenomes</taxon>
        <taxon>ecological metagenomes</taxon>
    </lineage>
</organism>
<sequence length="59" mass="6351">MHRKMVTPNAKTDEPSATRNPAVDALSLELKEVSARDVISVSIAEDRSLISCASAAYFS</sequence>
<comment type="caution">
    <text evidence="2">The sequence shown here is derived from an EMBL/GenBank/DDBJ whole genome shotgun (WGS) entry which is preliminary data.</text>
</comment>
<evidence type="ECO:0000313" key="2">
    <source>
        <dbReference type="EMBL" id="MPM42670.1"/>
    </source>
</evidence>
<dbReference type="EMBL" id="VSSQ01009813">
    <property type="protein sequence ID" value="MPM42670.1"/>
    <property type="molecule type" value="Genomic_DNA"/>
</dbReference>
<protein>
    <submittedName>
        <fullName evidence="2">Uncharacterized protein</fullName>
    </submittedName>
</protein>
<evidence type="ECO:0000256" key="1">
    <source>
        <dbReference type="SAM" id="MobiDB-lite"/>
    </source>
</evidence>
<accession>A0A644ZNZ8</accession>
<gene>
    <name evidence="2" type="ORF">SDC9_89337</name>
</gene>
<proteinExistence type="predicted"/>